<dbReference type="InterPro" id="IPR036397">
    <property type="entry name" value="RNaseH_sf"/>
</dbReference>
<dbReference type="AlphaFoldDB" id="A0A6A3BVM4"/>
<accession>A0A6A3BVM4</accession>
<keyword evidence="1" id="KW-1133">Transmembrane helix</keyword>
<evidence type="ECO:0000313" key="3">
    <source>
        <dbReference type="Proteomes" id="UP000436088"/>
    </source>
</evidence>
<evidence type="ECO:0000313" key="2">
    <source>
        <dbReference type="EMBL" id="KAE8720605.1"/>
    </source>
</evidence>
<keyword evidence="3" id="KW-1185">Reference proteome</keyword>
<evidence type="ECO:0000256" key="1">
    <source>
        <dbReference type="SAM" id="Phobius"/>
    </source>
</evidence>
<protein>
    <recommendedName>
        <fullName evidence="4">RNase H type-1 domain-containing protein</fullName>
    </recommendedName>
</protein>
<dbReference type="EMBL" id="VEPZ02000698">
    <property type="protein sequence ID" value="KAE8720605.1"/>
    <property type="molecule type" value="Genomic_DNA"/>
</dbReference>
<gene>
    <name evidence="2" type="ORF">F3Y22_tig00018833pilonHSYRG00010</name>
</gene>
<dbReference type="GO" id="GO:0003676">
    <property type="term" value="F:nucleic acid binding"/>
    <property type="evidence" value="ECO:0007669"/>
    <property type="project" value="InterPro"/>
</dbReference>
<feature type="transmembrane region" description="Helical" evidence="1">
    <location>
        <begin position="300"/>
        <end position="329"/>
    </location>
</feature>
<comment type="caution">
    <text evidence="2">The sequence shown here is derived from an EMBL/GenBank/DDBJ whole genome shotgun (WGS) entry which is preliminary data.</text>
</comment>
<dbReference type="Gene3D" id="3.30.420.10">
    <property type="entry name" value="Ribonuclease H-like superfamily/Ribonuclease H"/>
    <property type="match status" value="1"/>
</dbReference>
<organism evidence="2 3">
    <name type="scientific">Hibiscus syriacus</name>
    <name type="common">Rose of Sharon</name>
    <dbReference type="NCBI Taxonomy" id="106335"/>
    <lineage>
        <taxon>Eukaryota</taxon>
        <taxon>Viridiplantae</taxon>
        <taxon>Streptophyta</taxon>
        <taxon>Embryophyta</taxon>
        <taxon>Tracheophyta</taxon>
        <taxon>Spermatophyta</taxon>
        <taxon>Magnoliopsida</taxon>
        <taxon>eudicotyledons</taxon>
        <taxon>Gunneridae</taxon>
        <taxon>Pentapetalae</taxon>
        <taxon>rosids</taxon>
        <taxon>malvids</taxon>
        <taxon>Malvales</taxon>
        <taxon>Malvaceae</taxon>
        <taxon>Malvoideae</taxon>
        <taxon>Hibiscus</taxon>
    </lineage>
</organism>
<proteinExistence type="predicted"/>
<evidence type="ECO:0008006" key="4">
    <source>
        <dbReference type="Google" id="ProtNLM"/>
    </source>
</evidence>
<sequence>MVIKKIESIRRSFLWGYSEGKKKLARVCWRRVCLSRHKGGAGVINLQAKNQALLEKWGWRFTSERKALWRRIINSKYGSLNESWNASKLKKSVYGLAWDCEELGYCKRISVAELAVNGELCLIHLEGIFTRNLLDREKAMLDVLKEQTHDMVLKRDVFPCFSDWSPRDDKVVIFSVERAGCDGVLHVSNGSIRAVFTNNVQVAALDHVKLGVVLLALKVFVEAGRVGVEKLVEKTDSMLVLNWIENLLHRPWKLWPACLEIDSLSKRIGKIKFSLIERNFSRMDAWLAVDGMSRSSLFKAWWYCSILSLWAGRLHLLLSLLSLVLFFFCELLKLLRRLKIFKVPVFR</sequence>
<name>A0A6A3BVM4_HIBSY</name>
<keyword evidence="1" id="KW-0472">Membrane</keyword>
<keyword evidence="1" id="KW-0812">Transmembrane</keyword>
<reference evidence="2" key="1">
    <citation type="submission" date="2019-09" db="EMBL/GenBank/DDBJ databases">
        <title>Draft genome information of white flower Hibiscus syriacus.</title>
        <authorList>
            <person name="Kim Y.-M."/>
        </authorList>
    </citation>
    <scope>NUCLEOTIDE SEQUENCE [LARGE SCALE GENOMIC DNA]</scope>
    <source>
        <strain evidence="2">YM2019G1</strain>
    </source>
</reference>
<dbReference type="Proteomes" id="UP000436088">
    <property type="component" value="Unassembled WGS sequence"/>
</dbReference>